<dbReference type="InterPro" id="IPR002466">
    <property type="entry name" value="A_deamin"/>
</dbReference>
<dbReference type="Proteomes" id="UP000030669">
    <property type="component" value="Unassembled WGS sequence"/>
</dbReference>
<keyword evidence="3" id="KW-1185">Reference proteome</keyword>
<dbReference type="GeneID" id="19305611"/>
<dbReference type="SMART" id="SM00552">
    <property type="entry name" value="ADEAMc"/>
    <property type="match status" value="1"/>
</dbReference>
<dbReference type="eggNOG" id="KOG2777">
    <property type="taxonomic scope" value="Eukaryota"/>
</dbReference>
<dbReference type="GO" id="GO:0003726">
    <property type="term" value="F:double-stranded RNA adenosine deaminase activity"/>
    <property type="evidence" value="ECO:0007669"/>
    <property type="project" value="TreeGrafter"/>
</dbReference>
<dbReference type="GO" id="GO:0008251">
    <property type="term" value="F:tRNA-specific adenosine deaminase activity"/>
    <property type="evidence" value="ECO:0007669"/>
    <property type="project" value="TreeGrafter"/>
</dbReference>
<dbReference type="HOGENOM" id="CLU_005382_5_0_1"/>
<dbReference type="OrthoDB" id="10268011at2759"/>
<sequence length="408" mass="45175">MPNSTEELIFEVHEVYASLNFKPPPTQFTILAAFVLTSGLLSSPFRKVISIGTGSKCLPATKLPERGDALHDSHAEVLARRGAVRWFLEEIQRSTGCSSPWIHKHPAAQEKYSLREGIEVTMYVSTVPCGDASTRYLASFQDPAMAGLKDSTVWPTLPATVASRGRDNYSLYGVLRTKPGRADSPPTLCMSCSDKVARWNVLGIQGALMADLMRPVYINRILIGEVPSEMHEIVQADCERAFYGRLDSLEDMPASYALHRPSVVFTDRPFIHSRLSLISAGTPSSCNESLCWIADSSQPKEVLINGLRRGVPPKHRYKEKYRPLLSKISLFNVYLQTRQKAGLPTTPYPTYFAVKRAVTEYQAAKDRLLGKGAPFEGWVSSGEFWESFDSSGEITRPIDDGSYGGTVS</sequence>
<dbReference type="GO" id="GO:0006382">
    <property type="term" value="P:adenosine to inosine editing"/>
    <property type="evidence" value="ECO:0007669"/>
    <property type="project" value="TreeGrafter"/>
</dbReference>
<dbReference type="PANTHER" id="PTHR10910:SF62">
    <property type="entry name" value="AT07585P-RELATED"/>
    <property type="match status" value="1"/>
</dbReference>
<organism evidence="2 3">
    <name type="scientific">Gloeophyllum trabeum (strain ATCC 11539 / FP-39264 / Madison 617)</name>
    <name type="common">Brown rot fungus</name>
    <dbReference type="NCBI Taxonomy" id="670483"/>
    <lineage>
        <taxon>Eukaryota</taxon>
        <taxon>Fungi</taxon>
        <taxon>Dikarya</taxon>
        <taxon>Basidiomycota</taxon>
        <taxon>Agaricomycotina</taxon>
        <taxon>Agaricomycetes</taxon>
        <taxon>Gloeophyllales</taxon>
        <taxon>Gloeophyllaceae</taxon>
        <taxon>Gloeophyllum</taxon>
    </lineage>
</organism>
<dbReference type="AlphaFoldDB" id="S7S1M1"/>
<reference evidence="2 3" key="1">
    <citation type="journal article" date="2012" name="Science">
        <title>The Paleozoic origin of enzymatic lignin decomposition reconstructed from 31 fungal genomes.</title>
        <authorList>
            <person name="Floudas D."/>
            <person name="Binder M."/>
            <person name="Riley R."/>
            <person name="Barry K."/>
            <person name="Blanchette R.A."/>
            <person name="Henrissat B."/>
            <person name="Martinez A.T."/>
            <person name="Otillar R."/>
            <person name="Spatafora J.W."/>
            <person name="Yadav J.S."/>
            <person name="Aerts A."/>
            <person name="Benoit I."/>
            <person name="Boyd A."/>
            <person name="Carlson A."/>
            <person name="Copeland A."/>
            <person name="Coutinho P.M."/>
            <person name="de Vries R.P."/>
            <person name="Ferreira P."/>
            <person name="Findley K."/>
            <person name="Foster B."/>
            <person name="Gaskell J."/>
            <person name="Glotzer D."/>
            <person name="Gorecki P."/>
            <person name="Heitman J."/>
            <person name="Hesse C."/>
            <person name="Hori C."/>
            <person name="Igarashi K."/>
            <person name="Jurgens J.A."/>
            <person name="Kallen N."/>
            <person name="Kersten P."/>
            <person name="Kohler A."/>
            <person name="Kuees U."/>
            <person name="Kumar T.K.A."/>
            <person name="Kuo A."/>
            <person name="LaButti K."/>
            <person name="Larrondo L.F."/>
            <person name="Lindquist E."/>
            <person name="Ling A."/>
            <person name="Lombard V."/>
            <person name="Lucas S."/>
            <person name="Lundell T."/>
            <person name="Martin R."/>
            <person name="McLaughlin D.J."/>
            <person name="Morgenstern I."/>
            <person name="Morin E."/>
            <person name="Murat C."/>
            <person name="Nagy L.G."/>
            <person name="Nolan M."/>
            <person name="Ohm R.A."/>
            <person name="Patyshakuliyeva A."/>
            <person name="Rokas A."/>
            <person name="Ruiz-Duenas F.J."/>
            <person name="Sabat G."/>
            <person name="Salamov A."/>
            <person name="Samejima M."/>
            <person name="Schmutz J."/>
            <person name="Slot J.C."/>
            <person name="St John F."/>
            <person name="Stenlid J."/>
            <person name="Sun H."/>
            <person name="Sun S."/>
            <person name="Syed K."/>
            <person name="Tsang A."/>
            <person name="Wiebenga A."/>
            <person name="Young D."/>
            <person name="Pisabarro A."/>
            <person name="Eastwood D.C."/>
            <person name="Martin F."/>
            <person name="Cullen D."/>
            <person name="Grigoriev I.V."/>
            <person name="Hibbett D.S."/>
        </authorList>
    </citation>
    <scope>NUCLEOTIDE SEQUENCE [LARGE SCALE GENOMIC DNA]</scope>
    <source>
        <strain evidence="2 3">ATCC 11539</strain>
    </source>
</reference>
<dbReference type="PROSITE" id="PS50141">
    <property type="entry name" value="A_DEAMIN_EDITASE"/>
    <property type="match status" value="1"/>
</dbReference>
<dbReference type="GO" id="GO:0005730">
    <property type="term" value="C:nucleolus"/>
    <property type="evidence" value="ECO:0007669"/>
    <property type="project" value="TreeGrafter"/>
</dbReference>
<protein>
    <recommendedName>
        <fullName evidence="1">A to I editase domain-containing protein</fullName>
    </recommendedName>
</protein>
<evidence type="ECO:0000259" key="1">
    <source>
        <dbReference type="PROSITE" id="PS50141"/>
    </source>
</evidence>
<dbReference type="GO" id="GO:0006396">
    <property type="term" value="P:RNA processing"/>
    <property type="evidence" value="ECO:0007669"/>
    <property type="project" value="InterPro"/>
</dbReference>
<dbReference type="EMBL" id="KB469297">
    <property type="protein sequence ID" value="EPQ59664.1"/>
    <property type="molecule type" value="Genomic_DNA"/>
</dbReference>
<gene>
    <name evidence="2" type="ORF">GLOTRDRAFT_35238</name>
</gene>
<name>S7S1M1_GLOTA</name>
<dbReference type="RefSeq" id="XP_007861815.1">
    <property type="nucleotide sequence ID" value="XM_007863624.1"/>
</dbReference>
<dbReference type="GO" id="GO:0005737">
    <property type="term" value="C:cytoplasm"/>
    <property type="evidence" value="ECO:0007669"/>
    <property type="project" value="TreeGrafter"/>
</dbReference>
<dbReference type="GO" id="GO:0003725">
    <property type="term" value="F:double-stranded RNA binding"/>
    <property type="evidence" value="ECO:0007669"/>
    <property type="project" value="TreeGrafter"/>
</dbReference>
<proteinExistence type="predicted"/>
<evidence type="ECO:0000313" key="3">
    <source>
        <dbReference type="Proteomes" id="UP000030669"/>
    </source>
</evidence>
<feature type="domain" description="A to I editase" evidence="1">
    <location>
        <begin position="50"/>
        <end position="368"/>
    </location>
</feature>
<dbReference type="PANTHER" id="PTHR10910">
    <property type="entry name" value="EUKARYOTE SPECIFIC DSRNA BINDING PROTEIN"/>
    <property type="match status" value="1"/>
</dbReference>
<evidence type="ECO:0000313" key="2">
    <source>
        <dbReference type="EMBL" id="EPQ59664.1"/>
    </source>
</evidence>
<dbReference type="KEGG" id="gtr:GLOTRDRAFT_35238"/>
<dbReference type="OMA" id="HPKKITY"/>
<dbReference type="Pfam" id="PF02137">
    <property type="entry name" value="A_deamin"/>
    <property type="match status" value="1"/>
</dbReference>
<dbReference type="STRING" id="670483.S7S1M1"/>
<accession>S7S1M1</accession>